<gene>
    <name evidence="1" type="ORF">M8H41_16335</name>
</gene>
<evidence type="ECO:0000313" key="1">
    <source>
        <dbReference type="EMBL" id="MDO0824408.1"/>
    </source>
</evidence>
<proteinExistence type="predicted"/>
<dbReference type="EMBL" id="JAMJEV010000014">
    <property type="protein sequence ID" value="MDO0824408.1"/>
    <property type="molecule type" value="Genomic_DNA"/>
</dbReference>
<keyword evidence="2" id="KW-1185">Reference proteome</keyword>
<dbReference type="InterPro" id="IPR030910">
    <property type="entry name" value="SLAP_dom"/>
</dbReference>
<dbReference type="NCBIfam" id="TIGR04398">
    <property type="entry name" value="SLAP_DUP"/>
    <property type="match status" value="2"/>
</dbReference>
<protein>
    <submittedName>
        <fullName evidence="1">SLAP domain-containing protein</fullName>
    </submittedName>
</protein>
<reference evidence="1" key="1">
    <citation type="submission" date="2022-05" db="EMBL/GenBank/DDBJ databases">
        <title>Expanded diversity of anoxic marine methylotrophy in a Black Sea sulfate reducing microorganism.</title>
        <authorList>
            <person name="Fischer P.Q."/>
            <person name="Stams A.J.M."/>
            <person name="Villanueva L."/>
            <person name="Sousa D.Z."/>
        </authorList>
    </citation>
    <scope>NUCLEOTIDE SEQUENCE</scope>
    <source>
        <strain evidence="1">P130</strain>
    </source>
</reference>
<accession>A0ABT8QSS4</accession>
<comment type="caution">
    <text evidence="1">The sequence shown here is derived from an EMBL/GenBank/DDBJ whole genome shotgun (WGS) entry which is preliminary data.</text>
</comment>
<sequence length="277" mass="31140">MLLKFPKIFKGKEADSEFLDKDIFEVNSSDQNSEEMSEPSVTEGRVTIDFTSASSTDGALLVGFFINNGYSQKVKFKNVPLVLLDSNRQILAQQSFSGETIGEVIGGSAKACVVRFKPDNVFTKDIPEGCQMCFDVRPKRSKNIKIQYQALPESISVDKKKELEEILAKLPLMKYGEVDFSPLWAKITTESDLLATVIIRNSTAKPINLEQIPLAIIDAHQEELARGVFDVKNIAIEPYKAILWTFNFKHALQDRDIDLSSWHIDVIEKNTSKPVLH</sequence>
<evidence type="ECO:0000313" key="2">
    <source>
        <dbReference type="Proteomes" id="UP001176021"/>
    </source>
</evidence>
<dbReference type="RefSeq" id="WP_302049352.1">
    <property type="nucleotide sequence ID" value="NZ_JAMJEV010000014.1"/>
</dbReference>
<organism evidence="1 2">
    <name type="scientific">Desulfosporosinus nitroreducens</name>
    <dbReference type="NCBI Taxonomy" id="2018668"/>
    <lineage>
        <taxon>Bacteria</taxon>
        <taxon>Bacillati</taxon>
        <taxon>Bacillota</taxon>
        <taxon>Clostridia</taxon>
        <taxon>Eubacteriales</taxon>
        <taxon>Desulfitobacteriaceae</taxon>
        <taxon>Desulfosporosinus</taxon>
    </lineage>
</organism>
<name>A0ABT8QSS4_9FIRM</name>
<dbReference type="Proteomes" id="UP001176021">
    <property type="component" value="Unassembled WGS sequence"/>
</dbReference>